<dbReference type="EMBL" id="JACWMX010000005">
    <property type="protein sequence ID" value="MBD1394096.1"/>
    <property type="molecule type" value="Genomic_DNA"/>
</dbReference>
<keyword evidence="1" id="KW-1133">Transmembrane helix</keyword>
<gene>
    <name evidence="2" type="ORF">IDJ76_13390</name>
</gene>
<reference evidence="2" key="1">
    <citation type="submission" date="2020-09" db="EMBL/GenBank/DDBJ databases">
        <title>Novel species of Mucilaginibacter isolated from a glacier on the Tibetan Plateau.</title>
        <authorList>
            <person name="Liu Q."/>
            <person name="Xin Y.-H."/>
        </authorList>
    </citation>
    <scope>NUCLEOTIDE SEQUENCE</scope>
    <source>
        <strain evidence="2">ZB1P21</strain>
    </source>
</reference>
<protein>
    <submittedName>
        <fullName evidence="2">Uncharacterized protein</fullName>
    </submittedName>
</protein>
<accession>A0A926NQG8</accession>
<feature type="transmembrane region" description="Helical" evidence="1">
    <location>
        <begin position="12"/>
        <end position="36"/>
    </location>
</feature>
<dbReference type="Proteomes" id="UP000619078">
    <property type="component" value="Unassembled WGS sequence"/>
</dbReference>
<keyword evidence="3" id="KW-1185">Reference proteome</keyword>
<sequence length="93" mass="11023">MREILATALHIFVILMMVIFIVGIILAATGSFDHWTERYRLKRRRRRLLRGRLKENKQGEIKRYDDTPYASSNPDKETITYKSSYGYRRNNAA</sequence>
<dbReference type="AlphaFoldDB" id="A0A926NQG8"/>
<evidence type="ECO:0000313" key="3">
    <source>
        <dbReference type="Proteomes" id="UP000619078"/>
    </source>
</evidence>
<dbReference type="RefSeq" id="WP_191163842.1">
    <property type="nucleotide sequence ID" value="NZ_JACWMX010000005.1"/>
</dbReference>
<evidence type="ECO:0000313" key="2">
    <source>
        <dbReference type="EMBL" id="MBD1394096.1"/>
    </source>
</evidence>
<name>A0A926NQG8_9SPHI</name>
<organism evidence="2 3">
    <name type="scientific">Mucilaginibacter glaciei</name>
    <dbReference type="NCBI Taxonomy" id="2772109"/>
    <lineage>
        <taxon>Bacteria</taxon>
        <taxon>Pseudomonadati</taxon>
        <taxon>Bacteroidota</taxon>
        <taxon>Sphingobacteriia</taxon>
        <taxon>Sphingobacteriales</taxon>
        <taxon>Sphingobacteriaceae</taxon>
        <taxon>Mucilaginibacter</taxon>
    </lineage>
</organism>
<comment type="caution">
    <text evidence="2">The sequence shown here is derived from an EMBL/GenBank/DDBJ whole genome shotgun (WGS) entry which is preliminary data.</text>
</comment>
<evidence type="ECO:0000256" key="1">
    <source>
        <dbReference type="SAM" id="Phobius"/>
    </source>
</evidence>
<keyword evidence="1" id="KW-0472">Membrane</keyword>
<proteinExistence type="predicted"/>
<keyword evidence="1" id="KW-0812">Transmembrane</keyword>